<feature type="compositionally biased region" description="Basic and acidic residues" evidence="1">
    <location>
        <begin position="924"/>
        <end position="940"/>
    </location>
</feature>
<feature type="domain" description="Rhodanese" evidence="2">
    <location>
        <begin position="358"/>
        <end position="430"/>
    </location>
</feature>
<feature type="region of interest" description="Disordered" evidence="1">
    <location>
        <begin position="919"/>
        <end position="962"/>
    </location>
</feature>
<feature type="region of interest" description="Disordered" evidence="1">
    <location>
        <begin position="978"/>
        <end position="1062"/>
    </location>
</feature>
<dbReference type="InterPro" id="IPR029021">
    <property type="entry name" value="Prot-tyrosine_phosphatase-like"/>
</dbReference>
<dbReference type="OrthoDB" id="336240at2759"/>
<evidence type="ECO:0000313" key="4">
    <source>
        <dbReference type="Proteomes" id="UP000224006"/>
    </source>
</evidence>
<dbReference type="VEuPathDB" id="ToxoDB:BESB_037570"/>
<dbReference type="Proteomes" id="UP000224006">
    <property type="component" value="Chromosome II"/>
</dbReference>
<dbReference type="EMBL" id="NWUJ01000002">
    <property type="protein sequence ID" value="PFH37299.1"/>
    <property type="molecule type" value="Genomic_DNA"/>
</dbReference>
<feature type="region of interest" description="Disordered" evidence="1">
    <location>
        <begin position="337"/>
        <end position="361"/>
    </location>
</feature>
<feature type="compositionally biased region" description="Basic and acidic residues" evidence="1">
    <location>
        <begin position="1037"/>
        <end position="1047"/>
    </location>
</feature>
<dbReference type="Gene3D" id="3.90.190.10">
    <property type="entry name" value="Protein tyrosine phosphatase superfamily"/>
    <property type="match status" value="1"/>
</dbReference>
<dbReference type="PROSITE" id="PS50206">
    <property type="entry name" value="RHODANESE_3"/>
    <property type="match status" value="1"/>
</dbReference>
<feature type="compositionally biased region" description="Basic and acidic residues" evidence="1">
    <location>
        <begin position="203"/>
        <end position="221"/>
    </location>
</feature>
<sequence>MGQACTRHTSAVIRRRDAPDCCQSPFSASTGTAHGPSRGVSGEGEQLAGGAAVSTKREQASASSSSLLLEVERCVNTRKRWKPGSSSLVYCLVNNLADRHLAVVFDCREREKYEANHLHYAICPWRGADDAAVALQFFEKHGAPLVTNADLFKNRKGGLPPPVSKSAKANPAARSPRFVFPAFLCRTQTLKPAGSAEAPEQAAESKEEARDSEPQKGRGERTPNASPFLTPQGGGSDSTAASRLAAGVPQANDLAPEVIMHGERPDGEGLQTAPEIAGKAADAGATQPEKKPDRATLAAAAMRRAGTGPTPSALPSQRAEALSGEWKVVSLATSDGASAPRAGADAGGKNAALEKAQDADEEPKRLKALKTWLRTVCKFRTVIVYGEGSEDPLLLVFLNALLDSGARFRDVVVLAGGIGSLGDRYSPLLVTSDLLLPGPLELIPPCKEKAALGARPPSAQEEPSSSGRGSLRSAATRRLLSRSKSLAPRSPFSVFVAYTAKLLHDNEEILRHFGIRVVINLSSAPCPLLSAAEAPAASPSHQLASSASRVRRLVSAAPPPPTPAGFEIYDMPFKDVASFQFERAAAVIRQAKERDLAVLVYDYKGENTVAPGIVAWFLIDEGHGVIHTLNHMRLRLPLVEMNPILVSELHRHAETLAKVPSGAAPLLASDASPAADAPAASARKAKHFGLHALPFSASGSASSASAAENATAARLREGKQAHAEGEAAERAADSLARKDAETGLAALRSVAGAEDAPSSRSGDAGARPVLPPPPSSVVTVGSLYNETSPVSPAFAFVDDGEEEPQQLAPLDEVVAKLLAAWQGKVTPYEAAQSVATLNKILSNVLQHPGDEKYRRVKLANKRFHEAVGCHPELLKLLFLAGFKRHAGGAGIELPCDAPLHKISDILDLLPALPPASPATFLSRHSGESRDSQAFSPERRSTSACSLPPSSPSSGLPSRAQGAGCHLLSSSLSSTYGAPSASSPACQAVERPESQEAKPAFAAAMSTRPPSRSAESRGMDAKTLRSETSLKAAGGCADTHRNEDREGARQPGQAPTRKASESADALHDLTLVLCASTIPASEKRVQRGGVGAVDDAMKNGEPEVLYAPGARLASQSSRRQ</sequence>
<dbReference type="AlphaFoldDB" id="A0A2A9MHB8"/>
<feature type="region of interest" description="Disordered" evidence="1">
    <location>
        <begin position="750"/>
        <end position="781"/>
    </location>
</feature>
<feature type="compositionally biased region" description="Basic and acidic residues" evidence="1">
    <location>
        <begin position="714"/>
        <end position="735"/>
    </location>
</feature>
<proteinExistence type="predicted"/>
<keyword evidence="4" id="KW-1185">Reference proteome</keyword>
<accession>A0A2A9MHB8</accession>
<dbReference type="InterPro" id="IPR001763">
    <property type="entry name" value="Rhodanese-like_dom"/>
</dbReference>
<gene>
    <name evidence="3" type="ORF">BESB_037570</name>
</gene>
<organism evidence="3 4">
    <name type="scientific">Besnoitia besnoiti</name>
    <name type="common">Apicomplexan protozoan</name>
    <dbReference type="NCBI Taxonomy" id="94643"/>
    <lineage>
        <taxon>Eukaryota</taxon>
        <taxon>Sar</taxon>
        <taxon>Alveolata</taxon>
        <taxon>Apicomplexa</taxon>
        <taxon>Conoidasida</taxon>
        <taxon>Coccidia</taxon>
        <taxon>Eucoccidiorida</taxon>
        <taxon>Eimeriorina</taxon>
        <taxon>Sarcocystidae</taxon>
        <taxon>Besnoitia</taxon>
    </lineage>
</organism>
<feature type="region of interest" description="Disordered" evidence="1">
    <location>
        <begin position="27"/>
        <end position="58"/>
    </location>
</feature>
<dbReference type="SUPFAM" id="SSF52799">
    <property type="entry name" value="(Phosphotyrosine protein) phosphatases II"/>
    <property type="match status" value="1"/>
</dbReference>
<feature type="compositionally biased region" description="Basic and acidic residues" evidence="1">
    <location>
        <begin position="1013"/>
        <end position="1024"/>
    </location>
</feature>
<dbReference type="SMART" id="SM00580">
    <property type="entry name" value="PUG"/>
    <property type="match status" value="1"/>
</dbReference>
<dbReference type="CDD" id="cd09212">
    <property type="entry name" value="PUB"/>
    <property type="match status" value="1"/>
</dbReference>
<protein>
    <submittedName>
        <fullName evidence="3">PUB domain-containing protein</fullName>
    </submittedName>
</protein>
<evidence type="ECO:0000256" key="1">
    <source>
        <dbReference type="SAM" id="MobiDB-lite"/>
    </source>
</evidence>
<comment type="caution">
    <text evidence="3">The sequence shown here is derived from an EMBL/GenBank/DDBJ whole genome shotgun (WGS) entry which is preliminary data.</text>
</comment>
<reference evidence="3 4" key="1">
    <citation type="submission" date="2017-09" db="EMBL/GenBank/DDBJ databases">
        <title>Genome sequencing of Besnoitia besnoiti strain Bb-Ger1.</title>
        <authorList>
            <person name="Schares G."/>
            <person name="Venepally P."/>
            <person name="Lorenzi H.A."/>
        </authorList>
    </citation>
    <scope>NUCLEOTIDE SEQUENCE [LARGE SCALE GENOMIC DNA]</scope>
    <source>
        <strain evidence="3 4">Bb-Ger1</strain>
    </source>
</reference>
<dbReference type="SUPFAM" id="SSF143503">
    <property type="entry name" value="PUG domain-like"/>
    <property type="match status" value="1"/>
</dbReference>
<dbReference type="GeneID" id="40308738"/>
<feature type="compositionally biased region" description="Low complexity" evidence="1">
    <location>
        <begin position="941"/>
        <end position="957"/>
    </location>
</feature>
<dbReference type="RefSeq" id="XP_029221308.1">
    <property type="nucleotide sequence ID" value="XM_029362343.1"/>
</dbReference>
<feature type="region of interest" description="Disordered" evidence="1">
    <location>
        <begin position="708"/>
        <end position="735"/>
    </location>
</feature>
<dbReference type="STRING" id="94643.A0A2A9MHB8"/>
<name>A0A2A9MHB8_BESBE</name>
<dbReference type="Pfam" id="PF09409">
    <property type="entry name" value="PUB"/>
    <property type="match status" value="1"/>
</dbReference>
<dbReference type="InterPro" id="IPR036339">
    <property type="entry name" value="PUB-like_dom_sf"/>
</dbReference>
<feature type="region of interest" description="Disordered" evidence="1">
    <location>
        <begin position="451"/>
        <end position="474"/>
    </location>
</feature>
<dbReference type="Gene3D" id="1.20.58.2190">
    <property type="match status" value="1"/>
</dbReference>
<feature type="region of interest" description="Disordered" evidence="1">
    <location>
        <begin position="191"/>
        <end position="245"/>
    </location>
</feature>
<evidence type="ECO:0000313" key="3">
    <source>
        <dbReference type="EMBL" id="PFH37299.1"/>
    </source>
</evidence>
<feature type="compositionally biased region" description="Low complexity" evidence="1">
    <location>
        <begin position="463"/>
        <end position="474"/>
    </location>
</feature>
<dbReference type="KEGG" id="bbes:BESB_037570"/>
<feature type="region of interest" description="Disordered" evidence="1">
    <location>
        <begin position="1077"/>
        <end position="1119"/>
    </location>
</feature>
<dbReference type="InterPro" id="IPR018997">
    <property type="entry name" value="PUB_domain"/>
</dbReference>
<evidence type="ECO:0000259" key="2">
    <source>
        <dbReference type="PROSITE" id="PS50206"/>
    </source>
</evidence>